<dbReference type="InterPro" id="IPR005814">
    <property type="entry name" value="Aminotrans_3"/>
</dbReference>
<dbReference type="AlphaFoldDB" id="A0A7K3VVD2"/>
<dbReference type="SUPFAM" id="SSF53383">
    <property type="entry name" value="PLP-dependent transferases"/>
    <property type="match status" value="1"/>
</dbReference>
<evidence type="ECO:0000256" key="1">
    <source>
        <dbReference type="ARBA" id="ARBA00001933"/>
    </source>
</evidence>
<dbReference type="Gene3D" id="3.90.1150.10">
    <property type="entry name" value="Aspartate Aminotransferase, domain 1"/>
    <property type="match status" value="1"/>
</dbReference>
<evidence type="ECO:0000313" key="4">
    <source>
        <dbReference type="EMBL" id="NEK20597.1"/>
    </source>
</evidence>
<dbReference type="GO" id="GO:0008483">
    <property type="term" value="F:transaminase activity"/>
    <property type="evidence" value="ECO:0007669"/>
    <property type="project" value="UniProtKB-KW"/>
</dbReference>
<organism evidence="4 5">
    <name type="scientific">Rhizobium leguminosarum</name>
    <dbReference type="NCBI Taxonomy" id="384"/>
    <lineage>
        <taxon>Bacteria</taxon>
        <taxon>Pseudomonadati</taxon>
        <taxon>Pseudomonadota</taxon>
        <taxon>Alphaproteobacteria</taxon>
        <taxon>Hyphomicrobiales</taxon>
        <taxon>Rhizobiaceae</taxon>
        <taxon>Rhizobium/Agrobacterium group</taxon>
        <taxon>Rhizobium</taxon>
    </lineage>
</organism>
<dbReference type="PANTHER" id="PTHR43713">
    <property type="entry name" value="GLUTAMATE-1-SEMIALDEHYDE 2,1-AMINOMUTASE"/>
    <property type="match status" value="1"/>
</dbReference>
<gene>
    <name evidence="4" type="ORF">GR257_38275</name>
</gene>
<sequence length="436" mass="46412">MMLQSPGHQNSSLEAALLEARERYTAKRPKSAALHRAAVEVLPGGNTRTVLAYAPFPTAMARGEGCRLRDVDDNIYLDLCGEYTAGLFGHSDSRIRAALHGALARGLSLAAVGEAEQRFARILCSRFPSIDMIRFTNSGTEANLIALSVAQVVTGRSRIIAFRGGYHGSLLYYPATGFNPINATFPVTLCNYNDIDGTVGAIRSAAGELAAVIVEPMLGSGGCIAADPFFLAAIAEAARGVGAILIFDEVMTSRMSAGGLQERLGILPDMTTLGKYIGGGMSFGAFGGRHDIMDIFVSSVPHAGTFNNNVMSMAAGIAAMEEVFTATAAADLFALGEGLREKLNEMSDRAGVPLQFSGLGSLATAHFRRNKIDRPYAITSKEDALKELFFFDMLDSGVYIARRGMTALSLPTTEQDLAQFTTAVGDFLDARAPLLR</sequence>
<keyword evidence="4" id="KW-0808">Transferase</keyword>
<evidence type="ECO:0000313" key="5">
    <source>
        <dbReference type="Proteomes" id="UP000471705"/>
    </source>
</evidence>
<protein>
    <submittedName>
        <fullName evidence="4">Aminotransferase class III-fold pyridoxal phosphate-dependent enzyme</fullName>
    </submittedName>
</protein>
<comment type="caution">
    <text evidence="4">The sequence shown here is derived from an EMBL/GenBank/DDBJ whole genome shotgun (WGS) entry which is preliminary data.</text>
</comment>
<keyword evidence="2 3" id="KW-0663">Pyridoxal phosphate</keyword>
<name>A0A7K3VVD2_RHILE</name>
<proteinExistence type="inferred from homology"/>
<dbReference type="EMBL" id="WUFV01000049">
    <property type="protein sequence ID" value="NEK20597.1"/>
    <property type="molecule type" value="Genomic_DNA"/>
</dbReference>
<evidence type="ECO:0000256" key="2">
    <source>
        <dbReference type="ARBA" id="ARBA00022898"/>
    </source>
</evidence>
<evidence type="ECO:0000256" key="3">
    <source>
        <dbReference type="RuleBase" id="RU003560"/>
    </source>
</evidence>
<reference evidence="4 5" key="1">
    <citation type="submission" date="2019-12" db="EMBL/GenBank/DDBJ databases">
        <title>Rhizobium genotypes associated with high levels of biological nitrogen fixation by grain legumes in a temperate-maritime cropping system.</title>
        <authorList>
            <person name="Maluk M."/>
            <person name="Francesc Ferrando Molina F."/>
            <person name="Lopez Del Egido L."/>
            <person name="Lafos M."/>
            <person name="Langarica-Fuentes A."/>
            <person name="Gebre Yohannes G."/>
            <person name="Young M.W."/>
            <person name="Martin P."/>
            <person name="Gantlett R."/>
            <person name="Kenicer G."/>
            <person name="Hawes C."/>
            <person name="Begg G.S."/>
            <person name="Quilliam R.S."/>
            <person name="Squire G.R."/>
            <person name="Poole P.S."/>
            <person name="Young P.W."/>
            <person name="Iannetta P.M."/>
            <person name="James E.K."/>
        </authorList>
    </citation>
    <scope>NUCLEOTIDE SEQUENCE [LARGE SCALE GENOMIC DNA]</scope>
    <source>
        <strain evidence="4 5">JHI54</strain>
    </source>
</reference>
<dbReference type="InterPro" id="IPR015421">
    <property type="entry name" value="PyrdxlP-dep_Trfase_major"/>
</dbReference>
<dbReference type="Gene3D" id="3.40.640.10">
    <property type="entry name" value="Type I PLP-dependent aspartate aminotransferase-like (Major domain)"/>
    <property type="match status" value="1"/>
</dbReference>
<dbReference type="Pfam" id="PF00202">
    <property type="entry name" value="Aminotran_3"/>
    <property type="match status" value="1"/>
</dbReference>
<dbReference type="InterPro" id="IPR015424">
    <property type="entry name" value="PyrdxlP-dep_Trfase"/>
</dbReference>
<dbReference type="GO" id="GO:0030170">
    <property type="term" value="F:pyridoxal phosphate binding"/>
    <property type="evidence" value="ECO:0007669"/>
    <property type="project" value="InterPro"/>
</dbReference>
<comment type="similarity">
    <text evidence="3">Belongs to the class-III pyridoxal-phosphate-dependent aminotransferase family.</text>
</comment>
<comment type="cofactor">
    <cofactor evidence="1">
        <name>pyridoxal 5'-phosphate</name>
        <dbReference type="ChEBI" id="CHEBI:597326"/>
    </cofactor>
</comment>
<keyword evidence="4" id="KW-0032">Aminotransferase</keyword>
<dbReference type="InterPro" id="IPR015422">
    <property type="entry name" value="PyrdxlP-dep_Trfase_small"/>
</dbReference>
<dbReference type="Proteomes" id="UP000471705">
    <property type="component" value="Unassembled WGS sequence"/>
</dbReference>
<accession>A0A7K3VVD2</accession>
<dbReference type="PANTHER" id="PTHR43713:SF3">
    <property type="entry name" value="GLUTAMATE-1-SEMIALDEHYDE 2,1-AMINOMUTASE 1, CHLOROPLASTIC-RELATED"/>
    <property type="match status" value="1"/>
</dbReference>